<dbReference type="RefSeq" id="WP_088984424.1">
    <property type="nucleotide sequence ID" value="NZ_LT607413.1"/>
</dbReference>
<dbReference type="PANTHER" id="PTHR43673">
    <property type="entry name" value="NAD(P)H NITROREDUCTASE YDGI-RELATED"/>
    <property type="match status" value="1"/>
</dbReference>
<proteinExistence type="inferred from homology"/>
<dbReference type="InterPro" id="IPR000415">
    <property type="entry name" value="Nitroreductase-like"/>
</dbReference>
<dbReference type="GO" id="GO:0016491">
    <property type="term" value="F:oxidoreductase activity"/>
    <property type="evidence" value="ECO:0007669"/>
    <property type="project" value="UniProtKB-KW"/>
</dbReference>
<dbReference type="InParanoid" id="A0A1C4ZUC6"/>
<name>A0A1C4ZUC6_MICEC</name>
<dbReference type="SUPFAM" id="SSF55469">
    <property type="entry name" value="FMN-dependent nitroreductase-like"/>
    <property type="match status" value="1"/>
</dbReference>
<dbReference type="InterPro" id="IPR029479">
    <property type="entry name" value="Nitroreductase"/>
</dbReference>
<reference evidence="5" key="1">
    <citation type="submission" date="2016-06" db="EMBL/GenBank/DDBJ databases">
        <authorList>
            <person name="Varghese N."/>
            <person name="Submissions Spin"/>
        </authorList>
    </citation>
    <scope>NUCLEOTIDE SEQUENCE [LARGE SCALE GENOMIC DNA]</scope>
    <source>
        <strain evidence="5">DSM 43816</strain>
    </source>
</reference>
<sequence>MTHPKRADTSAPLHPLLAERWSPRSFDPSHQLDDSDLHPLLEAARWAPSANNSQPWRFLVTRRGGDDFTRLHAALNPGNQAWAGAASALLLVAAHTVDEAGRPRPYALYDTGQAVAHLAVQAQAHGLALHQMGGFDAAAVRDAFGLDATLTPVVVVALGRVDAPERLPAPLAERERTPRQRHALDSLLLAPAPAVASA</sequence>
<evidence type="ECO:0000259" key="3">
    <source>
        <dbReference type="Pfam" id="PF00881"/>
    </source>
</evidence>
<gene>
    <name evidence="4" type="ORF">GA0070618_5800</name>
</gene>
<dbReference type="CDD" id="cd02138">
    <property type="entry name" value="TdsD-like"/>
    <property type="match status" value="1"/>
</dbReference>
<keyword evidence="5" id="KW-1185">Reference proteome</keyword>
<evidence type="ECO:0000313" key="5">
    <source>
        <dbReference type="Proteomes" id="UP000198253"/>
    </source>
</evidence>
<dbReference type="Proteomes" id="UP000198253">
    <property type="component" value="Chromosome I"/>
</dbReference>
<accession>A0A1C4ZUC6</accession>
<evidence type="ECO:0000256" key="1">
    <source>
        <dbReference type="ARBA" id="ARBA00007118"/>
    </source>
</evidence>
<evidence type="ECO:0000256" key="2">
    <source>
        <dbReference type="ARBA" id="ARBA00023002"/>
    </source>
</evidence>
<organism evidence="4 5">
    <name type="scientific">Micromonospora echinospora</name>
    <name type="common">Micromonospora purpurea</name>
    <dbReference type="NCBI Taxonomy" id="1877"/>
    <lineage>
        <taxon>Bacteria</taxon>
        <taxon>Bacillati</taxon>
        <taxon>Actinomycetota</taxon>
        <taxon>Actinomycetes</taxon>
        <taxon>Micromonosporales</taxon>
        <taxon>Micromonosporaceae</taxon>
        <taxon>Micromonospora</taxon>
    </lineage>
</organism>
<dbReference type="AlphaFoldDB" id="A0A1C4ZUC6"/>
<dbReference type="EMBL" id="LT607413">
    <property type="protein sequence ID" value="SCF36602.1"/>
    <property type="molecule type" value="Genomic_DNA"/>
</dbReference>
<dbReference type="OrthoDB" id="9802510at2"/>
<dbReference type="Pfam" id="PF00881">
    <property type="entry name" value="Nitroreductase"/>
    <property type="match status" value="2"/>
</dbReference>
<evidence type="ECO:0000313" key="4">
    <source>
        <dbReference type="EMBL" id="SCF36602.1"/>
    </source>
</evidence>
<feature type="domain" description="Nitroreductase" evidence="3">
    <location>
        <begin position="76"/>
        <end position="160"/>
    </location>
</feature>
<dbReference type="PANTHER" id="PTHR43673:SF10">
    <property type="entry name" value="NADH DEHYDROGENASE_NAD(P)H NITROREDUCTASE XCC3605-RELATED"/>
    <property type="match status" value="1"/>
</dbReference>
<comment type="similarity">
    <text evidence="1">Belongs to the nitroreductase family.</text>
</comment>
<protein>
    <submittedName>
        <fullName evidence="4">Nitroreductase</fullName>
    </submittedName>
</protein>
<keyword evidence="2" id="KW-0560">Oxidoreductase</keyword>
<feature type="domain" description="Nitroreductase" evidence="3">
    <location>
        <begin position="18"/>
        <end position="63"/>
    </location>
</feature>
<dbReference type="Gene3D" id="3.40.109.10">
    <property type="entry name" value="NADH Oxidase"/>
    <property type="match status" value="1"/>
</dbReference>